<dbReference type="HOGENOM" id="CLU_200494_0_0_9"/>
<sequence length="69" mass="7784">MFIFIFLLGSAVIALGIFAIRHPDSWWFKRIGDDREPSEGWMGYIKFAGKITIGLGVMIIIFGTQYLTG</sequence>
<evidence type="ECO:0000256" key="1">
    <source>
        <dbReference type="SAM" id="Phobius"/>
    </source>
</evidence>
<dbReference type="STRING" id="189425.PGRAT_24200"/>
<proteinExistence type="predicted"/>
<accession>A0A089M9D6</accession>
<dbReference type="OrthoDB" id="2653284at2"/>
<organism evidence="3 4">
    <name type="scientific">Paenibacillus graminis</name>
    <dbReference type="NCBI Taxonomy" id="189425"/>
    <lineage>
        <taxon>Bacteria</taxon>
        <taxon>Bacillati</taxon>
        <taxon>Bacillota</taxon>
        <taxon>Bacilli</taxon>
        <taxon>Bacillales</taxon>
        <taxon>Paenibacillaceae</taxon>
        <taxon>Paenibacillus</taxon>
    </lineage>
</organism>
<evidence type="ECO:0000313" key="4">
    <source>
        <dbReference type="Proteomes" id="UP000029500"/>
    </source>
</evidence>
<gene>
    <name evidence="3" type="ORF">PGRAT_24200</name>
</gene>
<protein>
    <recommendedName>
        <fullName evidence="2">DUF6199 domain-containing protein</fullName>
    </recommendedName>
</protein>
<dbReference type="Proteomes" id="UP000029500">
    <property type="component" value="Chromosome"/>
</dbReference>
<dbReference type="AlphaFoldDB" id="A0A089M9D6"/>
<evidence type="ECO:0000259" key="2">
    <source>
        <dbReference type="Pfam" id="PF19701"/>
    </source>
</evidence>
<dbReference type="KEGG" id="pgm:PGRAT_24200"/>
<evidence type="ECO:0000313" key="3">
    <source>
        <dbReference type="EMBL" id="AIQ70386.1"/>
    </source>
</evidence>
<keyword evidence="4" id="KW-1185">Reference proteome</keyword>
<keyword evidence="1" id="KW-1133">Transmembrane helix</keyword>
<feature type="transmembrane region" description="Helical" evidence="1">
    <location>
        <begin position="43"/>
        <end position="67"/>
    </location>
</feature>
<dbReference type="InterPro" id="IPR045679">
    <property type="entry name" value="DUF6199"/>
</dbReference>
<reference evidence="3 4" key="1">
    <citation type="submission" date="2014-08" db="EMBL/GenBank/DDBJ databases">
        <title>Comparative genomics of the Paenibacillus odorifer group.</title>
        <authorList>
            <person name="den Bakker H.C."/>
            <person name="Tsai Y.-C."/>
            <person name="Martin N."/>
            <person name="Korlach J."/>
            <person name="Wiedmann M."/>
        </authorList>
    </citation>
    <scope>NUCLEOTIDE SEQUENCE [LARGE SCALE GENOMIC DNA]</scope>
    <source>
        <strain evidence="3 4">DSM 15220</strain>
    </source>
</reference>
<feature type="domain" description="DUF6199" evidence="2">
    <location>
        <begin position="9"/>
        <end position="63"/>
    </location>
</feature>
<keyword evidence="1" id="KW-0472">Membrane</keyword>
<dbReference type="EMBL" id="CP009287">
    <property type="protein sequence ID" value="AIQ70386.1"/>
    <property type="molecule type" value="Genomic_DNA"/>
</dbReference>
<keyword evidence="1" id="KW-0812">Transmembrane</keyword>
<dbReference type="Pfam" id="PF19701">
    <property type="entry name" value="DUF6199"/>
    <property type="match status" value="1"/>
</dbReference>
<name>A0A089M9D6_9BACL</name>